<dbReference type="SUPFAM" id="SSF53649">
    <property type="entry name" value="Alkaline phosphatase-like"/>
    <property type="match status" value="1"/>
</dbReference>
<gene>
    <name evidence="1" type="ORF">LCGC14_2989270</name>
</gene>
<protein>
    <recommendedName>
        <fullName evidence="2">N-sulphoglucosamine sulphohydrolase C-terminal domain-containing protein</fullName>
    </recommendedName>
</protein>
<evidence type="ECO:0000313" key="1">
    <source>
        <dbReference type="EMBL" id="KKK63936.1"/>
    </source>
</evidence>
<reference evidence="1" key="1">
    <citation type="journal article" date="2015" name="Nature">
        <title>Complex archaea that bridge the gap between prokaryotes and eukaryotes.</title>
        <authorList>
            <person name="Spang A."/>
            <person name="Saw J.H."/>
            <person name="Jorgensen S.L."/>
            <person name="Zaremba-Niedzwiedzka K."/>
            <person name="Martijn J."/>
            <person name="Lind A.E."/>
            <person name="van Eijk R."/>
            <person name="Schleper C."/>
            <person name="Guy L."/>
            <person name="Ettema T.J."/>
        </authorList>
    </citation>
    <scope>NUCLEOTIDE SEQUENCE</scope>
</reference>
<dbReference type="AlphaFoldDB" id="A0A0F8ZVF5"/>
<organism evidence="1">
    <name type="scientific">marine sediment metagenome</name>
    <dbReference type="NCBI Taxonomy" id="412755"/>
    <lineage>
        <taxon>unclassified sequences</taxon>
        <taxon>metagenomes</taxon>
        <taxon>ecological metagenomes</taxon>
    </lineage>
</organism>
<comment type="caution">
    <text evidence="1">The sequence shown here is derived from an EMBL/GenBank/DDBJ whole genome shotgun (WGS) entry which is preliminary data.</text>
</comment>
<sequence>EQYRLVGGRELYDMEKDPSQLYNIGPANPKIVDKLRFDYEEWYKEVSGRFDEYCEIVLGSPKQNPTELTCFDWHGPAVPYSQTHIRRRVQANGFWAIETQRAGRYRFTLREQPAVARHPLRPGVARLKIATLTLNKVIRQGATKVDFYLNLKAGKTRLQTWLAETGGAVRGAYFVEVEYLGPAGG</sequence>
<evidence type="ECO:0008006" key="2">
    <source>
        <dbReference type="Google" id="ProtNLM"/>
    </source>
</evidence>
<proteinExistence type="predicted"/>
<dbReference type="EMBL" id="LAZR01061262">
    <property type="protein sequence ID" value="KKK63936.1"/>
    <property type="molecule type" value="Genomic_DNA"/>
</dbReference>
<name>A0A0F8ZVF5_9ZZZZ</name>
<dbReference type="Gene3D" id="3.30.1120.10">
    <property type="match status" value="1"/>
</dbReference>
<dbReference type="InterPro" id="IPR017850">
    <property type="entry name" value="Alkaline_phosphatase_core_sf"/>
</dbReference>
<accession>A0A0F8ZVF5</accession>
<feature type="non-terminal residue" evidence="1">
    <location>
        <position position="1"/>
    </location>
</feature>